<feature type="compositionally biased region" description="Low complexity" evidence="1">
    <location>
        <begin position="482"/>
        <end position="512"/>
    </location>
</feature>
<gene>
    <name evidence="2" type="ORF">DSM106972_010460</name>
</gene>
<protein>
    <submittedName>
        <fullName evidence="2">Uncharacterized protein</fullName>
    </submittedName>
</protein>
<feature type="compositionally biased region" description="Basic and acidic residues" evidence="1">
    <location>
        <begin position="599"/>
        <end position="620"/>
    </location>
</feature>
<feature type="region of interest" description="Disordered" evidence="1">
    <location>
        <begin position="237"/>
        <end position="269"/>
    </location>
</feature>
<evidence type="ECO:0000256" key="1">
    <source>
        <dbReference type="SAM" id="MobiDB-lite"/>
    </source>
</evidence>
<reference evidence="2" key="2">
    <citation type="journal article" date="2019" name="Genome Biol. Evol.">
        <title>Day and night: Metabolic profiles and evolutionary relationships of six axenic non-marine cyanobacteria.</title>
        <authorList>
            <person name="Will S.E."/>
            <person name="Henke P."/>
            <person name="Boedeker C."/>
            <person name="Huang S."/>
            <person name="Brinkmann H."/>
            <person name="Rohde M."/>
            <person name="Jarek M."/>
            <person name="Friedl T."/>
            <person name="Seufert S."/>
            <person name="Schumacher M."/>
            <person name="Overmann J."/>
            <person name="Neumann-Schaal M."/>
            <person name="Petersen J."/>
        </authorList>
    </citation>
    <scope>NUCLEOTIDE SEQUENCE [LARGE SCALE GENOMIC DNA]</scope>
    <source>
        <strain evidence="2">PCC 7102</strain>
    </source>
</reference>
<reference evidence="2" key="1">
    <citation type="submission" date="2018-12" db="EMBL/GenBank/DDBJ databases">
        <authorList>
            <person name="Will S."/>
            <person name="Neumann-Schaal M."/>
            <person name="Henke P."/>
        </authorList>
    </citation>
    <scope>NUCLEOTIDE SEQUENCE</scope>
    <source>
        <strain evidence="2">PCC 7102</strain>
    </source>
</reference>
<dbReference type="RefSeq" id="WP_127079555.1">
    <property type="nucleotide sequence ID" value="NZ_RSCL01000002.1"/>
</dbReference>
<dbReference type="EMBL" id="RSCL01000002">
    <property type="protein sequence ID" value="RUT08993.1"/>
    <property type="molecule type" value="Genomic_DNA"/>
</dbReference>
<sequence length="626" mass="65836">MSYASFLKNVPEILSQPTGIAALASLGIHGAIAFILPLMPVESAKSNKQAATPTKPIGLSELSSSEQSRIPQKLPNQPGVQSQLPPLPSQISGLPAQQQIPLNLNGAPTGLPPSPPLGSSSSLVLPGGSNSSAFTPLERASGLSIAGLPRGGSSVQRFRNDLFKTDTSRFSSAPTMSSRVTPELSLGRNNAASRNYNIGAGYSGQQLQASRPSGLSELPVSAPTNLPVYPPALPPTDMASPPMGNTGNYGNNYGNVSAAQPGNERVEPTGGQYIAPIDQNQTVGNQKFNLAAGTPLPTYQPQPGGPLDNLNRPTNIPGTSVAPTGGATQQNTDDKLSDARIFGDFKKEFPQGELRAPINLTMDTAKLDSNVKVSLVMDGENKIADLKLLGDAAKLPFPSQQAIRERLQQYFKENPTSTRGKGALFSFVVSPGSVNSTQLSNNNALQNNQTPLAAPTATTNNIFNRLSGTQPNANQAVTAPVVNNPTVNSSTNSSTNSPTNNINRTTNSTQLPVLPPSLPGPLKPAGGTLPQGQQTVLPKLPLQKPASTTDLPQTLRNVQPAPQVKPSIAARETQADNTTSQPSRNALVTKLRNTESSTDDSKMSVIEKLRKVKQERENANRENANP</sequence>
<feature type="region of interest" description="Disordered" evidence="1">
    <location>
        <begin position="47"/>
        <end position="124"/>
    </location>
</feature>
<feature type="region of interest" description="Disordered" evidence="1">
    <location>
        <begin position="482"/>
        <end position="626"/>
    </location>
</feature>
<feature type="compositionally biased region" description="Low complexity" evidence="1">
    <location>
        <begin position="244"/>
        <end position="255"/>
    </location>
</feature>
<organism evidence="2 3">
    <name type="scientific">Dulcicalothrix desertica PCC 7102</name>
    <dbReference type="NCBI Taxonomy" id="232991"/>
    <lineage>
        <taxon>Bacteria</taxon>
        <taxon>Bacillati</taxon>
        <taxon>Cyanobacteriota</taxon>
        <taxon>Cyanophyceae</taxon>
        <taxon>Nostocales</taxon>
        <taxon>Calotrichaceae</taxon>
        <taxon>Dulcicalothrix</taxon>
    </lineage>
</organism>
<dbReference type="Proteomes" id="UP000271624">
    <property type="component" value="Unassembled WGS sequence"/>
</dbReference>
<name>A0A3S1DFI9_9CYAN</name>
<feature type="compositionally biased region" description="Pro residues" evidence="1">
    <location>
        <begin position="513"/>
        <end position="522"/>
    </location>
</feature>
<dbReference type="AlphaFoldDB" id="A0A3S1DFI9"/>
<keyword evidence="3" id="KW-1185">Reference proteome</keyword>
<evidence type="ECO:0000313" key="2">
    <source>
        <dbReference type="EMBL" id="RUT08993.1"/>
    </source>
</evidence>
<feature type="compositionally biased region" description="Polar residues" evidence="1">
    <location>
        <begin position="545"/>
        <end position="557"/>
    </location>
</feature>
<comment type="caution">
    <text evidence="2">The sequence shown here is derived from an EMBL/GenBank/DDBJ whole genome shotgun (WGS) entry which is preliminary data.</text>
</comment>
<feature type="compositionally biased region" description="Polar residues" evidence="1">
    <location>
        <begin position="61"/>
        <end position="102"/>
    </location>
</feature>
<dbReference type="OrthoDB" id="506407at2"/>
<proteinExistence type="predicted"/>
<feature type="compositionally biased region" description="Polar residues" evidence="1">
    <location>
        <begin position="575"/>
        <end position="586"/>
    </location>
</feature>
<evidence type="ECO:0000313" key="3">
    <source>
        <dbReference type="Proteomes" id="UP000271624"/>
    </source>
</evidence>
<accession>A0A3S1DFI9</accession>